<dbReference type="AlphaFoldDB" id="A0A922S9W3"/>
<comment type="caution">
    <text evidence="2">The sequence shown here is derived from an EMBL/GenBank/DDBJ whole genome shotgun (WGS) entry which is preliminary data.</text>
</comment>
<gene>
    <name evidence="2" type="ORF">HF086_002520</name>
</gene>
<dbReference type="EMBL" id="JACEFF010000859">
    <property type="protein sequence ID" value="KAH9629584.1"/>
    <property type="molecule type" value="Genomic_DNA"/>
</dbReference>
<evidence type="ECO:0000313" key="2">
    <source>
        <dbReference type="EMBL" id="KAH9629584.1"/>
    </source>
</evidence>
<organism evidence="2 3">
    <name type="scientific">Spodoptera exigua</name>
    <name type="common">Beet armyworm</name>
    <name type="synonym">Noctua fulgens</name>
    <dbReference type="NCBI Taxonomy" id="7107"/>
    <lineage>
        <taxon>Eukaryota</taxon>
        <taxon>Metazoa</taxon>
        <taxon>Ecdysozoa</taxon>
        <taxon>Arthropoda</taxon>
        <taxon>Hexapoda</taxon>
        <taxon>Insecta</taxon>
        <taxon>Pterygota</taxon>
        <taxon>Neoptera</taxon>
        <taxon>Endopterygota</taxon>
        <taxon>Lepidoptera</taxon>
        <taxon>Glossata</taxon>
        <taxon>Ditrysia</taxon>
        <taxon>Noctuoidea</taxon>
        <taxon>Noctuidae</taxon>
        <taxon>Amphipyrinae</taxon>
        <taxon>Spodoptera</taxon>
    </lineage>
</organism>
<feature type="region of interest" description="Disordered" evidence="1">
    <location>
        <begin position="1"/>
        <end position="44"/>
    </location>
</feature>
<evidence type="ECO:0000313" key="3">
    <source>
        <dbReference type="Proteomes" id="UP000814243"/>
    </source>
</evidence>
<evidence type="ECO:0000256" key="1">
    <source>
        <dbReference type="SAM" id="MobiDB-lite"/>
    </source>
</evidence>
<feature type="non-terminal residue" evidence="2">
    <location>
        <position position="1"/>
    </location>
</feature>
<protein>
    <submittedName>
        <fullName evidence="2">Uncharacterized protein</fullName>
    </submittedName>
</protein>
<sequence length="180" mass="19972">ISGGTQPYAAPFSRPHLSVGCKQPVWPHDASPAMTTPRENRPNDTVELLPLKSALVNNNYKDEDSYYPPPLNNNPSSSNLYDYTLLSKRTPASKRLLSRTQQPAPTPMLTLCGAPPPSRKREELTALANLRKKVSPALLQPDRNANKNDNEQNKNSHEETLDNRPKLLQRVSSIVPKGSL</sequence>
<feature type="compositionally biased region" description="Basic and acidic residues" evidence="1">
    <location>
        <begin position="144"/>
        <end position="165"/>
    </location>
</feature>
<dbReference type="Proteomes" id="UP000814243">
    <property type="component" value="Unassembled WGS sequence"/>
</dbReference>
<name>A0A922S9W3_SPOEX</name>
<reference evidence="2" key="1">
    <citation type="journal article" date="2021" name="G3 (Bethesda)">
        <title>Genome and transcriptome analysis of the beet armyworm Spodoptera exigua reveals targets for pest control. .</title>
        <authorList>
            <person name="Simon S."/>
            <person name="Breeschoten T."/>
            <person name="Jansen H.J."/>
            <person name="Dirks R.P."/>
            <person name="Schranz M.E."/>
            <person name="Ros V.I.D."/>
        </authorList>
    </citation>
    <scope>NUCLEOTIDE SEQUENCE</scope>
    <source>
        <strain evidence="2">TB_SE_WUR_2020</strain>
    </source>
</reference>
<feature type="compositionally biased region" description="Low complexity" evidence="1">
    <location>
        <begin position="73"/>
        <end position="83"/>
    </location>
</feature>
<accession>A0A922S9W3</accession>
<feature type="region of interest" description="Disordered" evidence="1">
    <location>
        <begin position="133"/>
        <end position="180"/>
    </location>
</feature>
<feature type="region of interest" description="Disordered" evidence="1">
    <location>
        <begin position="60"/>
        <end position="120"/>
    </location>
</feature>
<proteinExistence type="predicted"/>